<dbReference type="AlphaFoldDB" id="A0AAW0FV51"/>
<feature type="compositionally biased region" description="Low complexity" evidence="1">
    <location>
        <begin position="151"/>
        <end position="164"/>
    </location>
</feature>
<feature type="region of interest" description="Disordered" evidence="1">
    <location>
        <begin position="21"/>
        <end position="77"/>
    </location>
</feature>
<protein>
    <submittedName>
        <fullName evidence="2">Uncharacterized protein</fullName>
    </submittedName>
</protein>
<comment type="caution">
    <text evidence="2">The sequence shown here is derived from an EMBL/GenBank/DDBJ whole genome shotgun (WGS) entry which is preliminary data.</text>
</comment>
<gene>
    <name evidence="2" type="ORF">QCA50_015812</name>
</gene>
<name>A0AAW0FV51_9APHY</name>
<keyword evidence="3" id="KW-1185">Reference proteome</keyword>
<dbReference type="Proteomes" id="UP001385951">
    <property type="component" value="Unassembled WGS sequence"/>
</dbReference>
<evidence type="ECO:0000313" key="2">
    <source>
        <dbReference type="EMBL" id="KAK7681196.1"/>
    </source>
</evidence>
<reference evidence="2 3" key="1">
    <citation type="submission" date="2022-09" db="EMBL/GenBank/DDBJ databases">
        <authorList>
            <person name="Palmer J.M."/>
        </authorList>
    </citation>
    <scope>NUCLEOTIDE SEQUENCE [LARGE SCALE GENOMIC DNA]</scope>
    <source>
        <strain evidence="2 3">DSM 7382</strain>
    </source>
</reference>
<organism evidence="2 3">
    <name type="scientific">Cerrena zonata</name>
    <dbReference type="NCBI Taxonomy" id="2478898"/>
    <lineage>
        <taxon>Eukaryota</taxon>
        <taxon>Fungi</taxon>
        <taxon>Dikarya</taxon>
        <taxon>Basidiomycota</taxon>
        <taxon>Agaricomycotina</taxon>
        <taxon>Agaricomycetes</taxon>
        <taxon>Polyporales</taxon>
        <taxon>Cerrenaceae</taxon>
        <taxon>Cerrena</taxon>
    </lineage>
</organism>
<evidence type="ECO:0000256" key="1">
    <source>
        <dbReference type="SAM" id="MobiDB-lite"/>
    </source>
</evidence>
<feature type="compositionally biased region" description="Polar residues" evidence="1">
    <location>
        <begin position="174"/>
        <end position="186"/>
    </location>
</feature>
<evidence type="ECO:0000313" key="3">
    <source>
        <dbReference type="Proteomes" id="UP001385951"/>
    </source>
</evidence>
<dbReference type="EMBL" id="JASBNA010000043">
    <property type="protein sequence ID" value="KAK7681196.1"/>
    <property type="molecule type" value="Genomic_DNA"/>
</dbReference>
<feature type="region of interest" description="Disordered" evidence="1">
    <location>
        <begin position="151"/>
        <end position="192"/>
    </location>
</feature>
<feature type="region of interest" description="Disordered" evidence="1">
    <location>
        <begin position="206"/>
        <end position="231"/>
    </location>
</feature>
<proteinExistence type="predicted"/>
<dbReference type="CDD" id="cd12192">
    <property type="entry name" value="GCN4_cent"/>
    <property type="match status" value="1"/>
</dbReference>
<accession>A0AAW0FV51</accession>
<sequence>MSQSASNPMILSGDSMFESADLFAAPHPNQDVGEHQAVEALPARQYSKDQAVSELSSHLPAGDDAPKQGPTSPFNIHSDVLDSVFSTSLEDRDQFQDHTPMFDELDFIIDGSKVNSKDDWVSLFGDHQNNGEDLSSTIVKDEDLDEVLFMEPPQTTTTQSSPESFDSTPIMDDVSQSTKASSIKSNRISKPKKKVDHLGVTAFAKKQKAQDLDPIAIDSSDPAALKRAKNT</sequence>